<dbReference type="AlphaFoldDB" id="A0AAD5QC15"/>
<gene>
    <name evidence="2" type="ORF">KIN20_000746</name>
</gene>
<protein>
    <recommendedName>
        <fullName evidence="1">AP-3 complex subunit delta Mu C-terminal domain-containing protein</fullName>
    </recommendedName>
</protein>
<sequence>MWSVPQSTDFTSQYGFRDLLTRVMVIGHLSVVEEVGSAASLYATTTSGEPVCVLLKKVEDNVHVGCKAGNQELVNAIVKDFQDICMGR</sequence>
<keyword evidence="3" id="KW-1185">Reference proteome</keyword>
<feature type="domain" description="AP-3 complex subunit delta Mu C-terminal" evidence="1">
    <location>
        <begin position="7"/>
        <end position="84"/>
    </location>
</feature>
<dbReference type="Pfam" id="PF26171">
    <property type="entry name" value="Mu_AP3"/>
    <property type="match status" value="1"/>
</dbReference>
<accession>A0AAD5QC15</accession>
<reference evidence="2" key="1">
    <citation type="submission" date="2021-06" db="EMBL/GenBank/DDBJ databases">
        <title>Parelaphostrongylus tenuis whole genome reference sequence.</title>
        <authorList>
            <person name="Garwood T.J."/>
            <person name="Larsen P.A."/>
            <person name="Fountain-Jones N.M."/>
            <person name="Garbe J.R."/>
            <person name="Macchietto M.G."/>
            <person name="Kania S.A."/>
            <person name="Gerhold R.W."/>
            <person name="Richards J.E."/>
            <person name="Wolf T.M."/>
        </authorList>
    </citation>
    <scope>NUCLEOTIDE SEQUENCE</scope>
    <source>
        <strain evidence="2">MNPRO001-30</strain>
        <tissue evidence="2">Meninges</tissue>
    </source>
</reference>
<organism evidence="2 3">
    <name type="scientific">Parelaphostrongylus tenuis</name>
    <name type="common">Meningeal worm</name>
    <dbReference type="NCBI Taxonomy" id="148309"/>
    <lineage>
        <taxon>Eukaryota</taxon>
        <taxon>Metazoa</taxon>
        <taxon>Ecdysozoa</taxon>
        <taxon>Nematoda</taxon>
        <taxon>Chromadorea</taxon>
        <taxon>Rhabditida</taxon>
        <taxon>Rhabditina</taxon>
        <taxon>Rhabditomorpha</taxon>
        <taxon>Strongyloidea</taxon>
        <taxon>Metastrongylidae</taxon>
        <taxon>Parelaphostrongylus</taxon>
    </lineage>
</organism>
<dbReference type="InterPro" id="IPR058898">
    <property type="entry name" value="Mu_AP3"/>
</dbReference>
<name>A0AAD5QC15_PARTN</name>
<evidence type="ECO:0000313" key="3">
    <source>
        <dbReference type="Proteomes" id="UP001196413"/>
    </source>
</evidence>
<evidence type="ECO:0000259" key="1">
    <source>
        <dbReference type="Pfam" id="PF26171"/>
    </source>
</evidence>
<proteinExistence type="predicted"/>
<comment type="caution">
    <text evidence="2">The sequence shown here is derived from an EMBL/GenBank/DDBJ whole genome shotgun (WGS) entry which is preliminary data.</text>
</comment>
<dbReference type="EMBL" id="JAHQIW010000107">
    <property type="protein sequence ID" value="KAJ1346062.1"/>
    <property type="molecule type" value="Genomic_DNA"/>
</dbReference>
<dbReference type="Proteomes" id="UP001196413">
    <property type="component" value="Unassembled WGS sequence"/>
</dbReference>
<evidence type="ECO:0000313" key="2">
    <source>
        <dbReference type="EMBL" id="KAJ1346062.1"/>
    </source>
</evidence>